<evidence type="ECO:0000259" key="1">
    <source>
        <dbReference type="PROSITE" id="PS51459"/>
    </source>
</evidence>
<feature type="domain" description="Fido" evidence="1">
    <location>
        <begin position="176"/>
        <end position="328"/>
    </location>
</feature>
<dbReference type="InterPro" id="IPR003812">
    <property type="entry name" value="Fido"/>
</dbReference>
<dbReference type="OrthoDB" id="9813719at2"/>
<dbReference type="Proteomes" id="UP000031552">
    <property type="component" value="Unassembled WGS sequence"/>
</dbReference>
<dbReference type="Pfam" id="PF02661">
    <property type="entry name" value="Fic"/>
    <property type="match status" value="1"/>
</dbReference>
<keyword evidence="3" id="KW-1185">Reference proteome</keyword>
<gene>
    <name evidence="2" type="ORF">CSEC_1040</name>
</gene>
<evidence type="ECO:0000313" key="3">
    <source>
        <dbReference type="Proteomes" id="UP000031552"/>
    </source>
</evidence>
<name>A0A090CYZ6_9BACT</name>
<proteinExistence type="predicted"/>
<dbReference type="Gene3D" id="1.10.3290.10">
    <property type="entry name" value="Fido-like domain"/>
    <property type="match status" value="1"/>
</dbReference>
<dbReference type="SUPFAM" id="SSF140931">
    <property type="entry name" value="Fic-like"/>
    <property type="match status" value="1"/>
</dbReference>
<reference evidence="2" key="1">
    <citation type="submission" date="2013-12" db="EMBL/GenBank/DDBJ databases">
        <authorList>
            <person name="Linke B."/>
        </authorList>
    </citation>
    <scope>NUCLEOTIDE SEQUENCE [LARGE SCALE GENOMIC DNA]</scope>
    <source>
        <strain evidence="2">CRIB-18</strain>
    </source>
</reference>
<protein>
    <recommendedName>
        <fullName evidence="1">Fido domain-containing protein</fullName>
    </recommendedName>
</protein>
<reference evidence="2" key="2">
    <citation type="submission" date="2014-09" db="EMBL/GenBank/DDBJ databases">
        <title>Criblamydia sequanensis harbors a mega-plasmid encoding arsenite resistance.</title>
        <authorList>
            <person name="Bertelli C."/>
            <person name="Goesmann A."/>
            <person name="Greub G."/>
        </authorList>
    </citation>
    <scope>NUCLEOTIDE SEQUENCE [LARGE SCALE GENOMIC DNA]</scope>
    <source>
        <strain evidence="2">CRIB-18</strain>
    </source>
</reference>
<comment type="caution">
    <text evidence="2">The sequence shown here is derived from an EMBL/GenBank/DDBJ whole genome shotgun (WGS) entry which is preliminary data.</text>
</comment>
<dbReference type="InterPro" id="IPR036597">
    <property type="entry name" value="Fido-like_dom_sf"/>
</dbReference>
<dbReference type="PROSITE" id="PS51459">
    <property type="entry name" value="FIDO"/>
    <property type="match status" value="1"/>
</dbReference>
<dbReference type="EMBL" id="CCEJ010000004">
    <property type="protein sequence ID" value="CDR33866.1"/>
    <property type="molecule type" value="Genomic_DNA"/>
</dbReference>
<dbReference type="AlphaFoldDB" id="A0A090CYZ6"/>
<dbReference type="eggNOG" id="ENOG5033U3X">
    <property type="taxonomic scope" value="Bacteria"/>
</dbReference>
<accession>A0A090CYZ6</accession>
<organism evidence="2 3">
    <name type="scientific">Candidatus Criblamydia sequanensis CRIB-18</name>
    <dbReference type="NCBI Taxonomy" id="1437425"/>
    <lineage>
        <taxon>Bacteria</taxon>
        <taxon>Pseudomonadati</taxon>
        <taxon>Chlamydiota</taxon>
        <taxon>Chlamydiia</taxon>
        <taxon>Parachlamydiales</taxon>
        <taxon>Candidatus Criblamydiaceae</taxon>
        <taxon>Candidatus Criblamydia</taxon>
    </lineage>
</organism>
<dbReference type="RefSeq" id="WP_041017403.1">
    <property type="nucleotide sequence ID" value="NZ_CCEJ010000004.1"/>
</dbReference>
<sequence length="425" mass="48979">MEASQNRLHPTHFLLDHETNPYRHQEKLHDFVKREPGYDLAFCRAWSEFEFSKMTPIKTSSDLLKKIDAIQKGALSHLSNEVQGKANIVSYGLARNWNCDEEGLIALIRDIWINHLDFLHLIVVAPETAPKYAHLEKNCFGISQCDKYVLSSKSYAILSNIDGNVSEKILATNGSDRNETLERIQNELLFRYRNEKQWKDATYGYAPFGLFSIINDPAEKEKKILQTLQSYFDQIKDSSSEEEKIKIIVTTLRNLMLLHPYQDGNGRTLYILTNLLLHQNQLKPTHLKNMCLYEGFSVERLVKEVIEGQERFEAHFESEEELSSGLFRYNEAVLQLQQLINNRSLPKALKDSFFERNFNLLFRQVAASDKQNELLQFLIEKASILNIDLFSKGDKSGNALDVAIKYNNKKAIEQLKQVGLTPSLS</sequence>
<evidence type="ECO:0000313" key="2">
    <source>
        <dbReference type="EMBL" id="CDR33866.1"/>
    </source>
</evidence>